<sequence length="247" mass="27507">MKKVLHILLIVLIFACDSENVADCFQKTGTIIQNELELGVFNKILVNRDIELIVKEGAQKVVIETGENLINDVTVVVVDNQLILTDNNNCNYVRNYGITKVFVTAPDITEIRSSTQYDISSNGVLTYPNLTILSEDFNAPGTFTTGNFRLQIDNSTFRLVFNNLSNCFVSGNTNNLHVTFASGNGRFEGENLTAQNIQIWHRGTNDMLVNPIQSIQGVISSVGNVISINRPNTVNMDELYKGRLIFK</sequence>
<accession>A0A562YG64</accession>
<evidence type="ECO:0000259" key="1">
    <source>
        <dbReference type="Pfam" id="PF10988"/>
    </source>
</evidence>
<feature type="domain" description="Putative auto-transporter adhesin head GIN" evidence="1">
    <location>
        <begin position="41"/>
        <end position="231"/>
    </location>
</feature>
<name>A0A562YG64_9FLAO</name>
<keyword evidence="3" id="KW-1185">Reference proteome</keyword>
<evidence type="ECO:0000313" key="3">
    <source>
        <dbReference type="Proteomes" id="UP000295814"/>
    </source>
</evidence>
<dbReference type="Pfam" id="PF10988">
    <property type="entry name" value="DUF2807"/>
    <property type="match status" value="1"/>
</dbReference>
<dbReference type="PROSITE" id="PS51257">
    <property type="entry name" value="PROKAR_LIPOPROTEIN"/>
    <property type="match status" value="1"/>
</dbReference>
<evidence type="ECO:0000313" key="2">
    <source>
        <dbReference type="EMBL" id="TWO33392.1"/>
    </source>
</evidence>
<dbReference type="EMBL" id="SMZJ02000003">
    <property type="protein sequence ID" value="TWO33392.1"/>
    <property type="molecule type" value="Genomic_DNA"/>
</dbReference>
<organism evidence="2 3">
    <name type="scientific">Seonamhaeicola sediminis</name>
    <dbReference type="NCBI Taxonomy" id="2528206"/>
    <lineage>
        <taxon>Bacteria</taxon>
        <taxon>Pseudomonadati</taxon>
        <taxon>Bacteroidota</taxon>
        <taxon>Flavobacteriia</taxon>
        <taxon>Flavobacteriales</taxon>
        <taxon>Flavobacteriaceae</taxon>
    </lineage>
</organism>
<dbReference type="InterPro" id="IPR021255">
    <property type="entry name" value="DUF2807"/>
</dbReference>
<gene>
    <name evidence="2" type="ORF">E1J38_005725</name>
</gene>
<dbReference type="Gene3D" id="2.160.20.120">
    <property type="match status" value="1"/>
</dbReference>
<dbReference type="RefSeq" id="WP_133356213.1">
    <property type="nucleotide sequence ID" value="NZ_SMZJ02000003.1"/>
</dbReference>
<comment type="caution">
    <text evidence="2">The sequence shown here is derived from an EMBL/GenBank/DDBJ whole genome shotgun (WGS) entry which is preliminary data.</text>
</comment>
<dbReference type="OrthoDB" id="1466971at2"/>
<dbReference type="AlphaFoldDB" id="A0A562YG64"/>
<proteinExistence type="predicted"/>
<dbReference type="Proteomes" id="UP000295814">
    <property type="component" value="Unassembled WGS sequence"/>
</dbReference>
<protein>
    <submittedName>
        <fullName evidence="2">DUF2807 domain-containing protein</fullName>
    </submittedName>
</protein>
<reference evidence="2 3" key="1">
    <citation type="submission" date="2019-07" db="EMBL/GenBank/DDBJ databases">
        <title>Seonamhaeicola sp. W255 draft genome.</title>
        <authorList>
            <person name="Zhang X.-Y."/>
            <person name="Zhang R."/>
            <person name="Zhong Y.-L."/>
            <person name="Du Z.-J."/>
        </authorList>
    </citation>
    <scope>NUCLEOTIDE SEQUENCE [LARGE SCALE GENOMIC DNA]</scope>
    <source>
        <strain evidence="2 3">W255</strain>
    </source>
</reference>